<feature type="domain" description="Novel toxin 15" evidence="1">
    <location>
        <begin position="513"/>
        <end position="674"/>
    </location>
</feature>
<dbReference type="Pfam" id="PF15604">
    <property type="entry name" value="Ntox15"/>
    <property type="match status" value="1"/>
</dbReference>
<dbReference type="OrthoDB" id="6248344at2"/>
<dbReference type="AlphaFoldDB" id="A0A1S6HSX0"/>
<keyword evidence="3" id="KW-1185">Reference proteome</keyword>
<evidence type="ECO:0000259" key="1">
    <source>
        <dbReference type="Pfam" id="PF15604"/>
    </source>
</evidence>
<dbReference type="Proteomes" id="UP000189545">
    <property type="component" value="Chromosome"/>
</dbReference>
<sequence length="678" mass="73368">MSIRLASVDSLMLHDAALIESDLSSLSDSDWQAITPSGRSLDKVKSDLEQGESVVLSDTPTSPAFAMEQGHPLANSSYGNGISAQTLSQLTRRFESAGSSSLYTANNNGNLHPSPPLDYIADTSRIKEAQNKPKPALISDNFAKPPPKLELELCYDDSEKTYASNVPYSVIFSDPGNTVIKGVLSEKGWAMVEGGPNYPAQVMFGDEAEKAEAESALEAQYQQLNRALDDTATQVAQQVLKNQPDPNDKQTEIVALSESFRSAVDEKLAGLKAQSDAFNNRTSLSQLWGLAKSTKQGATNGFNEYLPNLGEFGELMEVADIDITVLIDAISTGDIKELEAKFKQWEVRGDQRFKQANKSMETLILLLSDPTSREMLASLPVRILAALPEDKLAELSAYQVTQMGMDTAVVTGGTAVGTLAGGAGGPVAAAILIAATASRKGGKALEATIEIVTDISQSLKKINNHHDITPYKKENELSLDRSKSDKIPDDKKAKFVVAPRHNVACFKQNKKGDATEYDRQLKGQQDGLNSMTVQQYIDNRAAYNDIGRIGTGPAQEKARKDFKKKLVKKYKDQLQKEGMLGQDALDKATELTLADMKTLNALHNPDMVAGGFDGKDIKGKDITLDLGDASVNKSIGSQWNTKGGESASRVGIMDVEAKKALAEYGPDTKMNVDLHRCK</sequence>
<reference evidence="2 3" key="1">
    <citation type="submission" date="2016-03" db="EMBL/GenBank/DDBJ databases">
        <title>Complete genome sequence of Shewanella psychrophila WP2, a deep sea bacterium isolated from west Pacific sediment.</title>
        <authorList>
            <person name="Xu G."/>
            <person name="Jian H."/>
        </authorList>
    </citation>
    <scope>NUCLEOTIDE SEQUENCE [LARGE SCALE GENOMIC DNA]</scope>
    <source>
        <strain evidence="2 3">WP2</strain>
    </source>
</reference>
<dbReference type="EMBL" id="CP014782">
    <property type="protein sequence ID" value="AQS38601.1"/>
    <property type="molecule type" value="Genomic_DNA"/>
</dbReference>
<gene>
    <name evidence="2" type="ORF">Sps_03474</name>
</gene>
<evidence type="ECO:0000313" key="2">
    <source>
        <dbReference type="EMBL" id="AQS38601.1"/>
    </source>
</evidence>
<protein>
    <submittedName>
        <fullName evidence="2">Putative toxin 43</fullName>
    </submittedName>
</protein>
<proteinExistence type="predicted"/>
<name>A0A1S6HSX0_9GAMM</name>
<evidence type="ECO:0000313" key="3">
    <source>
        <dbReference type="Proteomes" id="UP000189545"/>
    </source>
</evidence>
<dbReference type="STRING" id="225848.Sps_03474"/>
<accession>A0A1S6HSX0</accession>
<dbReference type="KEGG" id="spsw:Sps_03474"/>
<dbReference type="InterPro" id="IPR028949">
    <property type="entry name" value="Ntox15"/>
</dbReference>
<dbReference type="RefSeq" id="WP_077753618.1">
    <property type="nucleotide sequence ID" value="NZ_CP014782.1"/>
</dbReference>
<organism evidence="2 3">
    <name type="scientific">Shewanella psychrophila</name>
    <dbReference type="NCBI Taxonomy" id="225848"/>
    <lineage>
        <taxon>Bacteria</taxon>
        <taxon>Pseudomonadati</taxon>
        <taxon>Pseudomonadota</taxon>
        <taxon>Gammaproteobacteria</taxon>
        <taxon>Alteromonadales</taxon>
        <taxon>Shewanellaceae</taxon>
        <taxon>Shewanella</taxon>
    </lineage>
</organism>